<keyword evidence="1" id="KW-1133">Transmembrane helix</keyword>
<evidence type="ECO:0000313" key="3">
    <source>
        <dbReference type="Proteomes" id="UP000029050"/>
    </source>
</evidence>
<protein>
    <submittedName>
        <fullName evidence="2">Uncharacterized protein</fullName>
    </submittedName>
</protein>
<accession>A0A087CG81</accession>
<dbReference type="EMBL" id="JGZI01000009">
    <property type="protein sequence ID" value="KFI82281.1"/>
    <property type="molecule type" value="Genomic_DNA"/>
</dbReference>
<proteinExistence type="predicted"/>
<organism evidence="2 3">
    <name type="scientific">Bifidobacterium psychraerophilum</name>
    <dbReference type="NCBI Taxonomy" id="218140"/>
    <lineage>
        <taxon>Bacteria</taxon>
        <taxon>Bacillati</taxon>
        <taxon>Actinomycetota</taxon>
        <taxon>Actinomycetes</taxon>
        <taxon>Bifidobacteriales</taxon>
        <taxon>Bifidobacteriaceae</taxon>
        <taxon>Bifidobacterium</taxon>
    </lineage>
</organism>
<evidence type="ECO:0000256" key="1">
    <source>
        <dbReference type="SAM" id="Phobius"/>
    </source>
</evidence>
<name>A0A087CG81_9BIFI</name>
<feature type="transmembrane region" description="Helical" evidence="1">
    <location>
        <begin position="36"/>
        <end position="58"/>
    </location>
</feature>
<evidence type="ECO:0000313" key="2">
    <source>
        <dbReference type="EMBL" id="KFI82281.1"/>
    </source>
</evidence>
<dbReference type="GeneID" id="98300340"/>
<feature type="transmembrane region" description="Helical" evidence="1">
    <location>
        <begin position="7"/>
        <end position="30"/>
    </location>
</feature>
<keyword evidence="1" id="KW-0812">Transmembrane</keyword>
<reference evidence="2 3" key="1">
    <citation type="submission" date="2014-03" db="EMBL/GenBank/DDBJ databases">
        <title>Genomics of Bifidobacteria.</title>
        <authorList>
            <person name="Ventura M."/>
            <person name="Milani C."/>
            <person name="Lugli G.A."/>
        </authorList>
    </citation>
    <scope>NUCLEOTIDE SEQUENCE [LARGE SCALE GENOMIC DNA]</scope>
    <source>
        <strain evidence="2 3">LMG 21775</strain>
    </source>
</reference>
<keyword evidence="3" id="KW-1185">Reference proteome</keyword>
<keyword evidence="1" id="KW-0472">Membrane</keyword>
<dbReference type="AlphaFoldDB" id="A0A087CG81"/>
<dbReference type="STRING" id="218140.BPSY_1130"/>
<dbReference type="Proteomes" id="UP000029050">
    <property type="component" value="Unassembled WGS sequence"/>
</dbReference>
<dbReference type="RefSeq" id="WP_033494883.1">
    <property type="nucleotide sequence ID" value="NZ_JALCUN010000006.1"/>
</dbReference>
<sequence>MRKSWVLAYSGVLSALAVVIIMASISILTAGYDYKIQMIVLLSAILSLLFSLATFAYLRHTTTVNK</sequence>
<gene>
    <name evidence="2" type="ORF">BPSY_1130</name>
</gene>
<comment type="caution">
    <text evidence="2">The sequence shown here is derived from an EMBL/GenBank/DDBJ whole genome shotgun (WGS) entry which is preliminary data.</text>
</comment>